<dbReference type="EMBL" id="CP054051">
    <property type="protein sequence ID" value="QKJ27280.1"/>
    <property type="molecule type" value="Genomic_DNA"/>
</dbReference>
<dbReference type="AlphaFoldDB" id="A0A5J6RFZ4"/>
<gene>
    <name evidence="1" type="ORF">ACBT_1371</name>
</gene>
<sequence>MQTIKRSLFLIIFPMFTIFLFSACTSKITIKALEPSKVSSQKVNVVAISNIRNDNLNQTQSIANAISNKVIDNKRVFTLQNNPIGVDAIVNGEIINSSANYDVYYEEEIDYSRCRYFRYDERTRTKQCLQYDIKYIPCESKYYNVTTALSLVNPNTNTVIFSKTYDKSSKDNVCYDRYFSYSRVFPSHLNAQNDSFKVNSQIAFEIARDFVNDISPNYIYFNVEIIEELASNNLYTSSHKDRFKTAVSYLENSQFEVALDILKNLDIELNGKSYEVAYNLGLIFEANDDLEISNKLYLAAKELTITDLKHRNLIDYAINRTNLNIQNKIKAKSQLN</sequence>
<proteinExistence type="predicted"/>
<evidence type="ECO:0000313" key="1">
    <source>
        <dbReference type="EMBL" id="QKJ27280.1"/>
    </source>
</evidence>
<dbReference type="KEGG" id="acib:ACBT_1371"/>
<name>A0A5J6RFZ4_9BACT</name>
<organism evidence="1 2">
    <name type="scientific">Aliarcobacter cibarius</name>
    <dbReference type="NCBI Taxonomy" id="255507"/>
    <lineage>
        <taxon>Bacteria</taxon>
        <taxon>Pseudomonadati</taxon>
        <taxon>Campylobacterota</taxon>
        <taxon>Epsilonproteobacteria</taxon>
        <taxon>Campylobacterales</taxon>
        <taxon>Arcobacteraceae</taxon>
        <taxon>Aliarcobacter</taxon>
    </lineage>
</organism>
<reference evidence="1 2" key="1">
    <citation type="submission" date="2020-05" db="EMBL/GenBank/DDBJ databases">
        <title>Complete genome sequencing of Campylobacter and Arcobacter type strains.</title>
        <authorList>
            <person name="Miller W.G."/>
            <person name="Yee E."/>
        </authorList>
    </citation>
    <scope>NUCLEOTIDE SEQUENCE [LARGE SCALE GENOMIC DNA]</scope>
    <source>
        <strain evidence="1 2">LMG 21996</strain>
    </source>
</reference>
<dbReference type="Proteomes" id="UP000509513">
    <property type="component" value="Chromosome"/>
</dbReference>
<dbReference type="PROSITE" id="PS51257">
    <property type="entry name" value="PROKAR_LIPOPROTEIN"/>
    <property type="match status" value="1"/>
</dbReference>
<dbReference type="RefSeq" id="WP_024775065.1">
    <property type="nucleotide sequence ID" value="NZ_CP043857.1"/>
</dbReference>
<accession>A0A5J6RFZ4</accession>
<protein>
    <submittedName>
        <fullName evidence="1">Uncharacterized protein</fullName>
    </submittedName>
</protein>
<evidence type="ECO:0000313" key="2">
    <source>
        <dbReference type="Proteomes" id="UP000509513"/>
    </source>
</evidence>